<keyword evidence="2" id="KW-1185">Reference proteome</keyword>
<dbReference type="Proteomes" id="UP000284021">
    <property type="component" value="Unassembled WGS sequence"/>
</dbReference>
<dbReference type="OrthoDB" id="7031511at2"/>
<gene>
    <name evidence="1" type="ORF">D3879_17210</name>
</gene>
<comment type="caution">
    <text evidence="1">The sequence shown here is derived from an EMBL/GenBank/DDBJ whole genome shotgun (WGS) entry which is preliminary data.</text>
</comment>
<evidence type="ECO:0000313" key="2">
    <source>
        <dbReference type="Proteomes" id="UP000284021"/>
    </source>
</evidence>
<organism evidence="1 2">
    <name type="scientific">Pseudomonas cavernicola</name>
    <dbReference type="NCBI Taxonomy" id="2320866"/>
    <lineage>
        <taxon>Bacteria</taxon>
        <taxon>Pseudomonadati</taxon>
        <taxon>Pseudomonadota</taxon>
        <taxon>Gammaproteobacteria</taxon>
        <taxon>Pseudomonadales</taxon>
        <taxon>Pseudomonadaceae</taxon>
        <taxon>Pseudomonas</taxon>
    </lineage>
</organism>
<dbReference type="AlphaFoldDB" id="A0A418XBE6"/>
<protein>
    <submittedName>
        <fullName evidence="1">DUF1534 domain-containing protein</fullName>
    </submittedName>
</protein>
<dbReference type="AntiFam" id="ANF00261">
    <property type="entry name" value="Protein of unknown function (DUF1534)"/>
</dbReference>
<evidence type="ECO:0000313" key="1">
    <source>
        <dbReference type="EMBL" id="RJG09801.1"/>
    </source>
</evidence>
<dbReference type="EMBL" id="QYUR01000006">
    <property type="protein sequence ID" value="RJG09801.1"/>
    <property type="molecule type" value="Genomic_DNA"/>
</dbReference>
<name>A0A418XBE6_9PSED</name>
<proteinExistence type="predicted"/>
<reference evidence="1 2" key="1">
    <citation type="submission" date="2018-09" db="EMBL/GenBank/DDBJ databases">
        <authorList>
            <person name="Zhu H."/>
        </authorList>
    </citation>
    <scope>NUCLEOTIDE SEQUENCE [LARGE SCALE GENOMIC DNA]</scope>
    <source>
        <strain evidence="1 2">K1S02-6</strain>
    </source>
</reference>
<accession>A0A418XBE6</accession>
<sequence>MLIVPTLQRGNAARDAPRHKSRRWSVLRGIPTQSVGTIHLLQLCALQSSRIEKLAMCSKPLISAE</sequence>